<dbReference type="EC" id="2.7.13.3" evidence="3"/>
<gene>
    <name evidence="13" type="ORF">IEO70_01050</name>
</gene>
<dbReference type="AlphaFoldDB" id="A0A927CWM3"/>
<keyword evidence="5" id="KW-0808">Transferase</keyword>
<evidence type="ECO:0000256" key="11">
    <source>
        <dbReference type="SAM" id="Phobius"/>
    </source>
</evidence>
<dbReference type="PANTHER" id="PTHR45453:SF1">
    <property type="entry name" value="PHOSPHATE REGULON SENSOR PROTEIN PHOR"/>
    <property type="match status" value="1"/>
</dbReference>
<dbReference type="SUPFAM" id="SSF47384">
    <property type="entry name" value="Homodimeric domain of signal transducing histidine kinase"/>
    <property type="match status" value="1"/>
</dbReference>
<dbReference type="RefSeq" id="WP_190996501.1">
    <property type="nucleotide sequence ID" value="NZ_JACXSI010000001.1"/>
</dbReference>
<protein>
    <recommendedName>
        <fullName evidence="3">histidine kinase</fullName>
        <ecNumber evidence="3">2.7.13.3</ecNumber>
    </recommendedName>
</protein>
<dbReference type="InterPro" id="IPR036890">
    <property type="entry name" value="HATPase_C_sf"/>
</dbReference>
<dbReference type="InterPro" id="IPR003661">
    <property type="entry name" value="HisK_dim/P_dom"/>
</dbReference>
<evidence type="ECO:0000256" key="3">
    <source>
        <dbReference type="ARBA" id="ARBA00012438"/>
    </source>
</evidence>
<dbReference type="Gene3D" id="1.10.287.130">
    <property type="match status" value="1"/>
</dbReference>
<dbReference type="CDD" id="cd00082">
    <property type="entry name" value="HisKA"/>
    <property type="match status" value="1"/>
</dbReference>
<dbReference type="InterPro" id="IPR003594">
    <property type="entry name" value="HATPase_dom"/>
</dbReference>
<dbReference type="Proteomes" id="UP000602076">
    <property type="component" value="Unassembled WGS sequence"/>
</dbReference>
<dbReference type="GO" id="GO:0004721">
    <property type="term" value="F:phosphoprotein phosphatase activity"/>
    <property type="evidence" value="ECO:0007669"/>
    <property type="project" value="TreeGrafter"/>
</dbReference>
<keyword evidence="4" id="KW-0597">Phosphoprotein</keyword>
<comment type="caution">
    <text evidence="13">The sequence shown here is derived from an EMBL/GenBank/DDBJ whole genome shotgun (WGS) entry which is preliminary data.</text>
</comment>
<dbReference type="InterPro" id="IPR036097">
    <property type="entry name" value="HisK_dim/P_sf"/>
</dbReference>
<keyword evidence="11" id="KW-0812">Transmembrane</keyword>
<comment type="catalytic activity">
    <reaction evidence="1">
        <text>ATP + protein L-histidine = ADP + protein N-phospho-L-histidine.</text>
        <dbReference type="EC" id="2.7.13.3"/>
    </reaction>
</comment>
<comment type="subcellular location">
    <subcellularLocation>
        <location evidence="2">Cell membrane</location>
        <topology evidence="2">Multi-pass membrane protein</topology>
    </subcellularLocation>
</comment>
<evidence type="ECO:0000256" key="4">
    <source>
        <dbReference type="ARBA" id="ARBA00022553"/>
    </source>
</evidence>
<evidence type="ECO:0000256" key="9">
    <source>
        <dbReference type="ARBA" id="ARBA00023012"/>
    </source>
</evidence>
<keyword evidence="14" id="KW-1185">Reference proteome</keyword>
<dbReference type="SUPFAM" id="SSF55874">
    <property type="entry name" value="ATPase domain of HSP90 chaperone/DNA topoisomerase II/histidine kinase"/>
    <property type="match status" value="1"/>
</dbReference>
<evidence type="ECO:0000256" key="6">
    <source>
        <dbReference type="ARBA" id="ARBA00022741"/>
    </source>
</evidence>
<keyword evidence="11" id="KW-1133">Transmembrane helix</keyword>
<evidence type="ECO:0000313" key="13">
    <source>
        <dbReference type="EMBL" id="MBD3106965.1"/>
    </source>
</evidence>
<dbReference type="GO" id="GO:0005886">
    <property type="term" value="C:plasma membrane"/>
    <property type="evidence" value="ECO:0007669"/>
    <property type="project" value="UniProtKB-SubCell"/>
</dbReference>
<dbReference type="PANTHER" id="PTHR45453">
    <property type="entry name" value="PHOSPHATE REGULON SENSOR PROTEIN PHOR"/>
    <property type="match status" value="1"/>
</dbReference>
<evidence type="ECO:0000256" key="10">
    <source>
        <dbReference type="SAM" id="Coils"/>
    </source>
</evidence>
<keyword evidence="10" id="KW-0175">Coiled coil</keyword>
<dbReference type="SMART" id="SM00388">
    <property type="entry name" value="HisKA"/>
    <property type="match status" value="1"/>
</dbReference>
<dbReference type="InterPro" id="IPR004358">
    <property type="entry name" value="Sig_transdc_His_kin-like_C"/>
</dbReference>
<dbReference type="GO" id="GO:0016036">
    <property type="term" value="P:cellular response to phosphate starvation"/>
    <property type="evidence" value="ECO:0007669"/>
    <property type="project" value="TreeGrafter"/>
</dbReference>
<feature type="transmembrane region" description="Helical" evidence="11">
    <location>
        <begin position="163"/>
        <end position="185"/>
    </location>
</feature>
<feature type="transmembrane region" description="Helical" evidence="11">
    <location>
        <begin position="139"/>
        <end position="157"/>
    </location>
</feature>
<feature type="transmembrane region" description="Helical" evidence="11">
    <location>
        <begin position="80"/>
        <end position="102"/>
    </location>
</feature>
<proteinExistence type="predicted"/>
<feature type="transmembrane region" description="Helical" evidence="11">
    <location>
        <begin position="108"/>
        <end position="127"/>
    </location>
</feature>
<dbReference type="PROSITE" id="PS50109">
    <property type="entry name" value="HIS_KIN"/>
    <property type="match status" value="1"/>
</dbReference>
<keyword evidence="9" id="KW-0902">Two-component regulatory system</keyword>
<dbReference type="Pfam" id="PF00512">
    <property type="entry name" value="HisKA"/>
    <property type="match status" value="1"/>
</dbReference>
<feature type="transmembrane region" description="Helical" evidence="11">
    <location>
        <begin position="197"/>
        <end position="215"/>
    </location>
</feature>
<dbReference type="PRINTS" id="PR00344">
    <property type="entry name" value="BCTRLSENSOR"/>
</dbReference>
<name>A0A927CWM3_9BACI</name>
<dbReference type="InterPro" id="IPR005467">
    <property type="entry name" value="His_kinase_dom"/>
</dbReference>
<evidence type="ECO:0000259" key="12">
    <source>
        <dbReference type="PROSITE" id="PS50109"/>
    </source>
</evidence>
<feature type="coiled-coil region" evidence="10">
    <location>
        <begin position="256"/>
        <end position="290"/>
    </location>
</feature>
<evidence type="ECO:0000313" key="14">
    <source>
        <dbReference type="Proteomes" id="UP000602076"/>
    </source>
</evidence>
<sequence length="520" mass="60850">MKKFIIFGYVLGIVFGLYLVDIFLNFSFFVENIHSEVLFYSSIKSSKLDLLVFSLFFMGILFIISVFQSNFYIKKTDERLSLYFSIYCRIVFIIMGATIFPYGDWADVLKFVYIFSAVGFIVFHHYFHAYLNKKPNKSFTYGIWVFSFLSVFLFFWADIATAILLFKYITLIQLCYLFYALYHSFLKLKERTLQSKGNLFCITVLFVTSWQGFLTDFDMIEGTSFEAVGMFLFFTLHSTFSSERFLSSYSQTVEMKKLLQDKVLERTKELEQANEEMQQMELEKRQIVSNICHDLSNPITSIRLVSKGMIDGIIPSDEKQYFMEMYNQSCLMENLLTDLRQLNLLEGNQLGFQMEEVEWFAFMEKIFNNYRYNLNIEQLSYTLIKENDKAQQLKVYIDPVRIEQVFLNLISNCVKFTPENGSITVKVGGDFEKNEAYFIVSDNGIGIESNHLPQIFNRFYRTEPIREEKESTGLGLSIVRNIIERHEGSIQIESEPKRGTDVFVRIPLMNKTISKQLSSG</sequence>
<feature type="transmembrane region" description="Helical" evidence="11">
    <location>
        <begin position="7"/>
        <end position="30"/>
    </location>
</feature>
<dbReference type="Pfam" id="PF02518">
    <property type="entry name" value="HATPase_c"/>
    <property type="match status" value="1"/>
</dbReference>
<evidence type="ECO:0000256" key="7">
    <source>
        <dbReference type="ARBA" id="ARBA00022777"/>
    </source>
</evidence>
<dbReference type="FunFam" id="3.30.565.10:FF:000006">
    <property type="entry name" value="Sensor histidine kinase WalK"/>
    <property type="match status" value="1"/>
</dbReference>
<reference evidence="13" key="1">
    <citation type="submission" date="2020-09" db="EMBL/GenBank/DDBJ databases">
        <title>Bacillus faecalis sp. nov., a moderately halophilic bacterium isolated from cow faeces.</title>
        <authorList>
            <person name="Jiang L."/>
            <person name="Lee J."/>
        </authorList>
    </citation>
    <scope>NUCLEOTIDE SEQUENCE</scope>
    <source>
        <strain evidence="13">AGMB 02131</strain>
    </source>
</reference>
<keyword evidence="8" id="KW-0067">ATP-binding</keyword>
<keyword evidence="7 13" id="KW-0418">Kinase</keyword>
<dbReference type="CDD" id="cd00075">
    <property type="entry name" value="HATPase"/>
    <property type="match status" value="1"/>
</dbReference>
<accession>A0A927CWM3</accession>
<evidence type="ECO:0000256" key="5">
    <source>
        <dbReference type="ARBA" id="ARBA00022679"/>
    </source>
</evidence>
<dbReference type="InterPro" id="IPR050351">
    <property type="entry name" value="BphY/WalK/GraS-like"/>
</dbReference>
<feature type="domain" description="Histidine kinase" evidence="12">
    <location>
        <begin position="290"/>
        <end position="510"/>
    </location>
</feature>
<dbReference type="Gene3D" id="3.30.565.10">
    <property type="entry name" value="Histidine kinase-like ATPase, C-terminal domain"/>
    <property type="match status" value="1"/>
</dbReference>
<keyword evidence="11" id="KW-0472">Membrane</keyword>
<feature type="transmembrane region" description="Helical" evidence="11">
    <location>
        <begin position="50"/>
        <end position="73"/>
    </location>
</feature>
<evidence type="ECO:0000256" key="2">
    <source>
        <dbReference type="ARBA" id="ARBA00004651"/>
    </source>
</evidence>
<organism evidence="13 14">
    <name type="scientific">Peribacillus faecalis</name>
    <dbReference type="NCBI Taxonomy" id="2772559"/>
    <lineage>
        <taxon>Bacteria</taxon>
        <taxon>Bacillati</taxon>
        <taxon>Bacillota</taxon>
        <taxon>Bacilli</taxon>
        <taxon>Bacillales</taxon>
        <taxon>Bacillaceae</taxon>
        <taxon>Peribacillus</taxon>
    </lineage>
</organism>
<dbReference type="EMBL" id="JACXSI010000001">
    <property type="protein sequence ID" value="MBD3106965.1"/>
    <property type="molecule type" value="Genomic_DNA"/>
</dbReference>
<dbReference type="GO" id="GO:0000155">
    <property type="term" value="F:phosphorelay sensor kinase activity"/>
    <property type="evidence" value="ECO:0007669"/>
    <property type="project" value="InterPro"/>
</dbReference>
<evidence type="ECO:0000256" key="8">
    <source>
        <dbReference type="ARBA" id="ARBA00022840"/>
    </source>
</evidence>
<evidence type="ECO:0000256" key="1">
    <source>
        <dbReference type="ARBA" id="ARBA00000085"/>
    </source>
</evidence>
<dbReference type="SMART" id="SM00387">
    <property type="entry name" value="HATPase_c"/>
    <property type="match status" value="1"/>
</dbReference>
<keyword evidence="6" id="KW-0547">Nucleotide-binding</keyword>
<dbReference type="GO" id="GO:0005524">
    <property type="term" value="F:ATP binding"/>
    <property type="evidence" value="ECO:0007669"/>
    <property type="project" value="UniProtKB-KW"/>
</dbReference>